<keyword evidence="11" id="KW-0496">Mitochondrion</keyword>
<dbReference type="InterPro" id="IPR013567">
    <property type="entry name" value="EF_hand_assoc_2"/>
</dbReference>
<accession>A0A8S1K1L0</accession>
<evidence type="ECO:0000313" key="17">
    <source>
        <dbReference type="Proteomes" id="UP000688137"/>
    </source>
</evidence>
<comment type="similarity">
    <text evidence="2">Belongs to the mitochondrial Rho GTPase family.</text>
</comment>
<gene>
    <name evidence="16" type="ORF">PPRIM_AZ9-3.1.T0110113</name>
</gene>
<evidence type="ECO:0000256" key="1">
    <source>
        <dbReference type="ARBA" id="ARBA00004200"/>
    </source>
</evidence>
<evidence type="ECO:0000256" key="3">
    <source>
        <dbReference type="ARBA" id="ARBA00022692"/>
    </source>
</evidence>
<dbReference type="SMART" id="SM00173">
    <property type="entry name" value="RAS"/>
    <property type="match status" value="1"/>
</dbReference>
<keyword evidence="4" id="KW-0479">Metal-binding</keyword>
<dbReference type="Proteomes" id="UP000688137">
    <property type="component" value="Unassembled WGS sequence"/>
</dbReference>
<dbReference type="EMBL" id="CAJJDM010000008">
    <property type="protein sequence ID" value="CAD8046810.1"/>
    <property type="molecule type" value="Genomic_DNA"/>
</dbReference>
<evidence type="ECO:0000256" key="6">
    <source>
        <dbReference type="ARBA" id="ARBA00022741"/>
    </source>
</evidence>
<evidence type="ECO:0000256" key="4">
    <source>
        <dbReference type="ARBA" id="ARBA00022723"/>
    </source>
</evidence>
<comment type="subcellular location">
    <subcellularLocation>
        <location evidence="1">Mitochondrion outer membrane</location>
        <topology evidence="1">Single-pass type IV membrane protein</topology>
    </subcellularLocation>
</comment>
<evidence type="ECO:0000256" key="11">
    <source>
        <dbReference type="ARBA" id="ARBA00023128"/>
    </source>
</evidence>
<evidence type="ECO:0000259" key="15">
    <source>
        <dbReference type="Pfam" id="PF08356"/>
    </source>
</evidence>
<dbReference type="AlphaFoldDB" id="A0A8S1K1L0"/>
<feature type="transmembrane region" description="Helical" evidence="14">
    <location>
        <begin position="537"/>
        <end position="559"/>
    </location>
</feature>
<dbReference type="OMA" id="HETTWGI"/>
<dbReference type="InterPro" id="IPR052266">
    <property type="entry name" value="Miro-EF-hand_domain"/>
</dbReference>
<dbReference type="PANTHER" id="PTHR46819:SF1">
    <property type="entry name" value="EF-HAND CALCIUM-BINDING DOMAIN-CONTAINING PROTEIN 7"/>
    <property type="match status" value="1"/>
</dbReference>
<keyword evidence="8" id="KW-0378">Hydrolase</keyword>
<keyword evidence="6" id="KW-0547">Nucleotide-binding</keyword>
<dbReference type="SMART" id="SM00174">
    <property type="entry name" value="RHO"/>
    <property type="match status" value="1"/>
</dbReference>
<reference evidence="16" key="1">
    <citation type="submission" date="2021-01" db="EMBL/GenBank/DDBJ databases">
        <authorList>
            <consortium name="Genoscope - CEA"/>
            <person name="William W."/>
        </authorList>
    </citation>
    <scope>NUCLEOTIDE SEQUENCE</scope>
</reference>
<dbReference type="Pfam" id="PF00071">
    <property type="entry name" value="Ras"/>
    <property type="match status" value="1"/>
</dbReference>
<keyword evidence="17" id="KW-1185">Reference proteome</keyword>
<keyword evidence="7" id="KW-1000">Mitochondrion outer membrane</keyword>
<dbReference type="GO" id="GO:0005741">
    <property type="term" value="C:mitochondrial outer membrane"/>
    <property type="evidence" value="ECO:0007669"/>
    <property type="project" value="UniProtKB-SubCell"/>
</dbReference>
<evidence type="ECO:0000256" key="10">
    <source>
        <dbReference type="ARBA" id="ARBA00022989"/>
    </source>
</evidence>
<keyword evidence="9" id="KW-0106">Calcium</keyword>
<evidence type="ECO:0000256" key="2">
    <source>
        <dbReference type="ARBA" id="ARBA00007981"/>
    </source>
</evidence>
<dbReference type="FunFam" id="1.10.238.10:FF:000011">
    <property type="entry name" value="Mitochondrial Rho GTPase"/>
    <property type="match status" value="1"/>
</dbReference>
<evidence type="ECO:0000256" key="8">
    <source>
        <dbReference type="ARBA" id="ARBA00022801"/>
    </source>
</evidence>
<dbReference type="FunFam" id="1.10.238.10:FF:000737">
    <property type="entry name" value="Uncharacterized protein"/>
    <property type="match status" value="1"/>
</dbReference>
<evidence type="ECO:0000256" key="9">
    <source>
        <dbReference type="ARBA" id="ARBA00022837"/>
    </source>
</evidence>
<dbReference type="GO" id="GO:0005525">
    <property type="term" value="F:GTP binding"/>
    <property type="evidence" value="ECO:0007669"/>
    <property type="project" value="UniProtKB-KW"/>
</dbReference>
<feature type="domain" description="EF hand associated type-2" evidence="15">
    <location>
        <begin position="224"/>
        <end position="309"/>
    </location>
</feature>
<dbReference type="SMART" id="SM00175">
    <property type="entry name" value="RAB"/>
    <property type="match status" value="1"/>
</dbReference>
<dbReference type="InterPro" id="IPR001806">
    <property type="entry name" value="Small_GTPase"/>
</dbReference>
<keyword evidence="10 14" id="KW-1133">Transmembrane helix</keyword>
<evidence type="ECO:0000256" key="13">
    <source>
        <dbReference type="ARBA" id="ARBA00023136"/>
    </source>
</evidence>
<name>A0A8S1K1L0_PARPR</name>
<proteinExistence type="inferred from homology"/>
<evidence type="ECO:0000256" key="5">
    <source>
        <dbReference type="ARBA" id="ARBA00022737"/>
    </source>
</evidence>
<dbReference type="PANTHER" id="PTHR46819">
    <property type="entry name" value="EF-HAND CALCIUM-BINDING DOMAIN-CONTAINING PROTEIN 7"/>
    <property type="match status" value="1"/>
</dbReference>
<keyword evidence="5" id="KW-0677">Repeat</keyword>
<keyword evidence="13 14" id="KW-0472">Membrane</keyword>
<comment type="caution">
    <text evidence="16">The sequence shown here is derived from an EMBL/GenBank/DDBJ whole genome shotgun (WGS) entry which is preliminary data.</text>
</comment>
<dbReference type="GO" id="GO:0003924">
    <property type="term" value="F:GTPase activity"/>
    <property type="evidence" value="ECO:0007669"/>
    <property type="project" value="InterPro"/>
</dbReference>
<keyword evidence="3 14" id="KW-0812">Transmembrane</keyword>
<dbReference type="GO" id="GO:0046872">
    <property type="term" value="F:metal ion binding"/>
    <property type="evidence" value="ECO:0007669"/>
    <property type="project" value="UniProtKB-KW"/>
</dbReference>
<sequence length="568" mass="66001">MKKRDLKLVLIGDSGVGKSSFVSALINQISNKASVLDKHQPISLPPDMLNHPECITTLIDTKCAPHQLPEEVQIADVILLMYAIDDDGSSERLKRFWLKELRDKEYKQPVIIVGNKLDLLGLEDDRDYHRIFKVIKQLVKDFNSVEMGIECSSIKQQGIYDVINCAQRSFLYPLAPIYSIAEKSLTEGFKKALTRIFRICDKDGDGVWSDAELEKFQKKVFKRQLDYSDIAGIKDMIEEELHDNSNKKVITLEGFIALQKRGIELMKIQICWTILRFFRYKDDLTLDESIFTNELIFDQDAGQTVELSDIALSKLKQIFEIRCNSISQLKNTLNQKQFDDIFYPVMYRTNFPHLNQYYPQEQDIINLTQWLAMWNAFSFFNYKEAYKLLCYIGIEIKLSDTFKEQNRKNSWSSVQKSIDRKVFHIAIVTRKKHGQLEKEFGNLPLIITTIQNKTYAISLYDELEAEQQIEKRRLSIIDFLLIDQNCQFDTAQLIPKLSYNDQKPFWDQISQINDILHQNPFGYSESQIQLLKKQNSLPIVELASVITLLAFMLTGGYFLGKKVLLKNK</sequence>
<evidence type="ECO:0000256" key="14">
    <source>
        <dbReference type="SAM" id="Phobius"/>
    </source>
</evidence>
<organism evidence="16 17">
    <name type="scientific">Paramecium primaurelia</name>
    <dbReference type="NCBI Taxonomy" id="5886"/>
    <lineage>
        <taxon>Eukaryota</taxon>
        <taxon>Sar</taxon>
        <taxon>Alveolata</taxon>
        <taxon>Ciliophora</taxon>
        <taxon>Intramacronucleata</taxon>
        <taxon>Oligohymenophorea</taxon>
        <taxon>Peniculida</taxon>
        <taxon>Parameciidae</taxon>
        <taxon>Paramecium</taxon>
    </lineage>
</organism>
<keyword evidence="12" id="KW-0342">GTP-binding</keyword>
<dbReference type="FunFam" id="3.40.50.300:FF:003397">
    <property type="entry name" value="Eng_C97 protein"/>
    <property type="match status" value="1"/>
</dbReference>
<evidence type="ECO:0000313" key="16">
    <source>
        <dbReference type="EMBL" id="CAD8046810.1"/>
    </source>
</evidence>
<dbReference type="Pfam" id="PF08356">
    <property type="entry name" value="EF_assoc_2"/>
    <property type="match status" value="1"/>
</dbReference>
<protein>
    <recommendedName>
        <fullName evidence="15">EF hand associated type-2 domain-containing protein</fullName>
    </recommendedName>
</protein>
<evidence type="ECO:0000256" key="12">
    <source>
        <dbReference type="ARBA" id="ARBA00023134"/>
    </source>
</evidence>
<evidence type="ECO:0000256" key="7">
    <source>
        <dbReference type="ARBA" id="ARBA00022787"/>
    </source>
</evidence>